<dbReference type="RefSeq" id="WP_158041615.1">
    <property type="nucleotide sequence ID" value="NZ_JACCFV010000001.1"/>
</dbReference>
<proteinExistence type="inferred from homology"/>
<dbReference type="Pfam" id="PF00755">
    <property type="entry name" value="Carn_acyltransf"/>
    <property type="match status" value="1"/>
</dbReference>
<dbReference type="Gene3D" id="3.30.559.70">
    <property type="entry name" value="Choline/Carnitine o-acyltransferase, domain 2"/>
    <property type="match status" value="1"/>
</dbReference>
<dbReference type="AlphaFoldDB" id="A0A7J5BNU7"/>
<evidence type="ECO:0000256" key="1">
    <source>
        <dbReference type="ARBA" id="ARBA00005232"/>
    </source>
</evidence>
<evidence type="ECO:0000256" key="4">
    <source>
        <dbReference type="PIRSR" id="PIRSR600542-1"/>
    </source>
</evidence>
<feature type="domain" description="Choline/carnitine acyltransferase" evidence="5">
    <location>
        <begin position="4"/>
        <end position="551"/>
    </location>
</feature>
<dbReference type="InterPro" id="IPR000542">
    <property type="entry name" value="Carn_acyl_trans"/>
</dbReference>
<evidence type="ECO:0000256" key="3">
    <source>
        <dbReference type="ARBA" id="ARBA00023315"/>
    </source>
</evidence>
<evidence type="ECO:0000313" key="7">
    <source>
        <dbReference type="Proteomes" id="UP000467240"/>
    </source>
</evidence>
<dbReference type="InterPro" id="IPR042231">
    <property type="entry name" value="Cho/carn_acyl_trans_2"/>
</dbReference>
<protein>
    <submittedName>
        <fullName evidence="6">Choline/carnitine O-acyltransferase</fullName>
    </submittedName>
</protein>
<dbReference type="SUPFAM" id="SSF52777">
    <property type="entry name" value="CoA-dependent acyltransferases"/>
    <property type="match status" value="2"/>
</dbReference>
<feature type="active site" description="Proton acceptor" evidence="4">
    <location>
        <position position="298"/>
    </location>
</feature>
<dbReference type="GO" id="GO:0016746">
    <property type="term" value="F:acyltransferase activity"/>
    <property type="evidence" value="ECO:0007669"/>
    <property type="project" value="UniProtKB-KW"/>
</dbReference>
<dbReference type="InterPro" id="IPR039551">
    <property type="entry name" value="Cho/carn_acyl_trans"/>
</dbReference>
<sequence length="571" mass="62069">MKPLPVPPLSQTLERTLEAVAPLVDAHELHRLRDVVDAFAAGEGPRVQAELERFAAAEERTGRSWLSEAWLEDYLVVREPLPLTTSVAIQVNWDATPEQGRGVERAADIVHRLATVHLRHLRGELDAELGFRDEPLSAEQRRYLAGGARTPRPEVDGFVAGPSDASNREIGVVWRGHLLAVPVSDASGAPVGRDRLAATLGAISRLGPASSPSVLTPSYLGSAALAPILDELLAEDGNRRTYARLVDLLFVTTLVEEQGEDAAQLKRAGVGLDRTWTYKPASYAIGLRDSFVGIHMEHSIYDAGSALSVLEAAKLVEPVDEGTGEAPTATPLVWRTTADLAERIVAGAETYRQEAAHYRCRLVRVAVAPPLTSRVSIDGLMQFTMLAAQLRTFDRIRSTYEAVDMREYQAGRTECLRPNTGEAVALAHALVDGTATPAHLRAALDAHRTGVKRAKSGGAVDRHLWGLERAARRLGLAPALFTDPAVRLLTTSVLSTTSLGRRDLVLRIAFPPVVPDGLGIYYVNDVDAFEFLVNWRDDELDRVDAFEDALDEFAPLVWALADALGSTSDIR</sequence>
<dbReference type="PANTHER" id="PTHR22589">
    <property type="entry name" value="CARNITINE O-ACYLTRANSFERASE"/>
    <property type="match status" value="1"/>
</dbReference>
<accession>A0A7J5BNU7</accession>
<evidence type="ECO:0000259" key="5">
    <source>
        <dbReference type="Pfam" id="PF00755"/>
    </source>
</evidence>
<comment type="caution">
    <text evidence="6">The sequence shown here is derived from an EMBL/GenBank/DDBJ whole genome shotgun (WGS) entry which is preliminary data.</text>
</comment>
<evidence type="ECO:0000256" key="2">
    <source>
        <dbReference type="ARBA" id="ARBA00022679"/>
    </source>
</evidence>
<keyword evidence="3 6" id="KW-0012">Acyltransferase</keyword>
<comment type="similarity">
    <text evidence="1">Belongs to the carnitine/choline acetyltransferase family.</text>
</comment>
<organism evidence="6 7">
    <name type="scientific">Pseudoclavibacter chungangensis</name>
    <dbReference type="NCBI Taxonomy" id="587635"/>
    <lineage>
        <taxon>Bacteria</taxon>
        <taxon>Bacillati</taxon>
        <taxon>Actinomycetota</taxon>
        <taxon>Actinomycetes</taxon>
        <taxon>Micrococcales</taxon>
        <taxon>Microbacteriaceae</taxon>
        <taxon>Pseudoclavibacter</taxon>
    </lineage>
</organism>
<dbReference type="InterPro" id="IPR023213">
    <property type="entry name" value="CAT-like_dom_sf"/>
</dbReference>
<gene>
    <name evidence="6" type="ORF">F8O01_14210</name>
</gene>
<dbReference type="OrthoDB" id="1456at2"/>
<dbReference type="Proteomes" id="UP000467240">
    <property type="component" value="Unassembled WGS sequence"/>
</dbReference>
<keyword evidence="2 6" id="KW-0808">Transferase</keyword>
<name>A0A7J5BNU7_9MICO</name>
<keyword evidence="7" id="KW-1185">Reference proteome</keyword>
<dbReference type="EMBL" id="WBJZ01000020">
    <property type="protein sequence ID" value="KAB1654065.1"/>
    <property type="molecule type" value="Genomic_DNA"/>
</dbReference>
<reference evidence="6 7" key="1">
    <citation type="submission" date="2019-09" db="EMBL/GenBank/DDBJ databases">
        <title>Phylogeny of genus Pseudoclavibacter and closely related genus.</title>
        <authorList>
            <person name="Li Y."/>
        </authorList>
    </citation>
    <scope>NUCLEOTIDE SEQUENCE [LARGE SCALE GENOMIC DNA]</scope>
    <source>
        <strain evidence="6 7">DSM 23821</strain>
    </source>
</reference>
<dbReference type="Gene3D" id="3.30.559.10">
    <property type="entry name" value="Chloramphenicol acetyltransferase-like domain"/>
    <property type="match status" value="1"/>
</dbReference>
<evidence type="ECO:0000313" key="6">
    <source>
        <dbReference type="EMBL" id="KAB1654065.1"/>
    </source>
</evidence>